<dbReference type="EMBL" id="CM042014">
    <property type="protein sequence ID" value="KAI3724388.1"/>
    <property type="molecule type" value="Genomic_DNA"/>
</dbReference>
<evidence type="ECO:0000313" key="1">
    <source>
        <dbReference type="EMBL" id="KAI3724388.1"/>
    </source>
</evidence>
<organism evidence="1 2">
    <name type="scientific">Cichorium intybus</name>
    <name type="common">Chicory</name>
    <dbReference type="NCBI Taxonomy" id="13427"/>
    <lineage>
        <taxon>Eukaryota</taxon>
        <taxon>Viridiplantae</taxon>
        <taxon>Streptophyta</taxon>
        <taxon>Embryophyta</taxon>
        <taxon>Tracheophyta</taxon>
        <taxon>Spermatophyta</taxon>
        <taxon>Magnoliopsida</taxon>
        <taxon>eudicotyledons</taxon>
        <taxon>Gunneridae</taxon>
        <taxon>Pentapetalae</taxon>
        <taxon>asterids</taxon>
        <taxon>campanulids</taxon>
        <taxon>Asterales</taxon>
        <taxon>Asteraceae</taxon>
        <taxon>Cichorioideae</taxon>
        <taxon>Cichorieae</taxon>
        <taxon>Cichoriinae</taxon>
        <taxon>Cichorium</taxon>
    </lineage>
</organism>
<proteinExistence type="predicted"/>
<sequence length="299" mass="32645">MLLIVVNVILFCLYATVCLCSGQGTVNLPKTSSVPAVLAFGDSFLDTGNNNYITTLGKANFLPYGKDFMGGKPTGRFSNGKNIADFFGVKEYLPPYLDPSLQVNDLVTGVSFASGGSGTNDLIISLPARSLQDDVLTYDRMLVNLTLSFVQQLYEMGARRIGVFSIPPIGCFPAERTLFGGVLRKCVHKENEASQLYNNMLKEQLPLLGSSLSESKIAFVDFYNPLISVINNPQQYGLDVIDRGCCGTGLLEVVILCNRLSLTCLDDSKFFFWDNAHLTEIGCNIFVNQTLPGLVDSLL</sequence>
<evidence type="ECO:0000313" key="2">
    <source>
        <dbReference type="Proteomes" id="UP001055811"/>
    </source>
</evidence>
<reference evidence="1 2" key="2">
    <citation type="journal article" date="2022" name="Mol. Ecol. Resour.">
        <title>The genomes of chicory, endive, great burdock and yacon provide insights into Asteraceae paleo-polyploidization history and plant inulin production.</title>
        <authorList>
            <person name="Fan W."/>
            <person name="Wang S."/>
            <person name="Wang H."/>
            <person name="Wang A."/>
            <person name="Jiang F."/>
            <person name="Liu H."/>
            <person name="Zhao H."/>
            <person name="Xu D."/>
            <person name="Zhang Y."/>
        </authorList>
    </citation>
    <scope>NUCLEOTIDE SEQUENCE [LARGE SCALE GENOMIC DNA]</scope>
    <source>
        <strain evidence="2">cv. Punajuju</strain>
        <tissue evidence="1">Leaves</tissue>
    </source>
</reference>
<keyword evidence="2" id="KW-1185">Reference proteome</keyword>
<name>A0ACB9BR24_CICIN</name>
<dbReference type="Proteomes" id="UP001055811">
    <property type="component" value="Linkage Group LG06"/>
</dbReference>
<reference evidence="2" key="1">
    <citation type="journal article" date="2022" name="Mol. Ecol. Resour.">
        <title>The genomes of chicory, endive, great burdock and yacon provide insights into Asteraceae palaeo-polyploidization history and plant inulin production.</title>
        <authorList>
            <person name="Fan W."/>
            <person name="Wang S."/>
            <person name="Wang H."/>
            <person name="Wang A."/>
            <person name="Jiang F."/>
            <person name="Liu H."/>
            <person name="Zhao H."/>
            <person name="Xu D."/>
            <person name="Zhang Y."/>
        </authorList>
    </citation>
    <scope>NUCLEOTIDE SEQUENCE [LARGE SCALE GENOMIC DNA]</scope>
    <source>
        <strain evidence="2">cv. Punajuju</strain>
    </source>
</reference>
<comment type="caution">
    <text evidence="1">The sequence shown here is derived from an EMBL/GenBank/DDBJ whole genome shotgun (WGS) entry which is preliminary data.</text>
</comment>
<accession>A0ACB9BR24</accession>
<gene>
    <name evidence="1" type="ORF">L2E82_36162</name>
</gene>
<protein>
    <submittedName>
        <fullName evidence="1">Uncharacterized protein</fullName>
    </submittedName>
</protein>